<dbReference type="RefSeq" id="WP_053969562.1">
    <property type="nucleotide sequence ID" value="NZ_LIUF01000011.1"/>
</dbReference>
<dbReference type="PATRIC" id="fig|1705562.3.peg.64"/>
<proteinExistence type="predicted"/>
<dbReference type="Proteomes" id="UP000037729">
    <property type="component" value="Unassembled WGS sequence"/>
</dbReference>
<gene>
    <name evidence="1" type="ORF">AMS69_18795</name>
</gene>
<keyword evidence="2" id="KW-1185">Reference proteome</keyword>
<sequence length="60" mass="6929">MSELSVAEANGFVYEPVRGPKRKIEFEPRSDGGFERIEAVWNGCQWRVTGREVVTTMRRI</sequence>
<protein>
    <submittedName>
        <fullName evidence="1">Uncharacterized protein</fullName>
    </submittedName>
</protein>
<reference evidence="1 2" key="1">
    <citation type="submission" date="2015-08" db="EMBL/GenBank/DDBJ databases">
        <title>Genomes of Isolates from Cabo Rojo, PR.</title>
        <authorList>
            <person name="Sanchez-Nieves R.L."/>
            <person name="Montalvo-Rodriguez R."/>
        </authorList>
    </citation>
    <scope>NUCLEOTIDE SEQUENCE [LARGE SCALE GENOMIC DNA]</scope>
    <source>
        <strain evidence="1 2">SL3</strain>
    </source>
</reference>
<accession>A0A0M9AIA6</accession>
<evidence type="ECO:0000313" key="1">
    <source>
        <dbReference type="EMBL" id="KOX91425.1"/>
    </source>
</evidence>
<name>A0A0M9AIA6_9EURY</name>
<dbReference type="OrthoDB" id="216687at2157"/>
<evidence type="ECO:0000313" key="2">
    <source>
        <dbReference type="Proteomes" id="UP000037729"/>
    </source>
</evidence>
<dbReference type="AlphaFoldDB" id="A0A0M9AIA6"/>
<comment type="caution">
    <text evidence="1">The sequence shown here is derived from an EMBL/GenBank/DDBJ whole genome shotgun (WGS) entry which is preliminary data.</text>
</comment>
<organism evidence="1 2">
    <name type="scientific">Haloarcula rubripromontorii</name>
    <dbReference type="NCBI Taxonomy" id="1705562"/>
    <lineage>
        <taxon>Archaea</taxon>
        <taxon>Methanobacteriati</taxon>
        <taxon>Methanobacteriota</taxon>
        <taxon>Stenosarchaea group</taxon>
        <taxon>Halobacteria</taxon>
        <taxon>Halobacteriales</taxon>
        <taxon>Haloarculaceae</taxon>
        <taxon>Haloarcula</taxon>
    </lineage>
</organism>
<dbReference type="EMBL" id="LIUF01000011">
    <property type="protein sequence ID" value="KOX91425.1"/>
    <property type="molecule type" value="Genomic_DNA"/>
</dbReference>